<evidence type="ECO:0000313" key="5">
    <source>
        <dbReference type="Proteomes" id="UP000005940"/>
    </source>
</evidence>
<evidence type="ECO:0000256" key="2">
    <source>
        <dbReference type="ARBA" id="ARBA00022679"/>
    </source>
</evidence>
<dbReference type="RefSeq" id="WP_040915134.1">
    <property type="nucleotide sequence ID" value="NZ_CP029159.1"/>
</dbReference>
<evidence type="ECO:0000313" key="4">
    <source>
        <dbReference type="EMBL" id="QKM68311.1"/>
    </source>
</evidence>
<dbReference type="PANTHER" id="PTHR43861:SF1">
    <property type="entry name" value="TRANS-ACONITATE 2-METHYLTRANSFERASE"/>
    <property type="match status" value="1"/>
</dbReference>
<dbReference type="SUPFAM" id="SSF53335">
    <property type="entry name" value="S-adenosyl-L-methionine-dependent methyltransferases"/>
    <property type="match status" value="1"/>
</dbReference>
<name>A0A7G3UFI1_STRT9</name>
<organism evidence="4 5">
    <name type="scientific">Streptomyces tsukubensis (strain DSM 42081 / NBRC 108919 / NRRL 18488 / 9993)</name>
    <dbReference type="NCBI Taxonomy" id="1114943"/>
    <lineage>
        <taxon>Bacteria</taxon>
        <taxon>Bacillati</taxon>
        <taxon>Actinomycetota</taxon>
        <taxon>Actinomycetes</taxon>
        <taxon>Kitasatosporales</taxon>
        <taxon>Streptomycetaceae</taxon>
        <taxon>Streptomyces</taxon>
    </lineage>
</organism>
<evidence type="ECO:0000259" key="3">
    <source>
        <dbReference type="Pfam" id="PF13649"/>
    </source>
</evidence>
<keyword evidence="1 4" id="KW-0489">Methyltransferase</keyword>
<keyword evidence="2" id="KW-0808">Transferase</keyword>
<dbReference type="GO" id="GO:0017000">
    <property type="term" value="P:antibiotic biosynthetic process"/>
    <property type="evidence" value="ECO:0007669"/>
    <property type="project" value="UniProtKB-ARBA"/>
</dbReference>
<keyword evidence="5" id="KW-1185">Reference proteome</keyword>
<dbReference type="EMBL" id="CP029159">
    <property type="protein sequence ID" value="QKM68311.1"/>
    <property type="molecule type" value="Genomic_DNA"/>
</dbReference>
<accession>A0A7G3UFI1</accession>
<dbReference type="Proteomes" id="UP000005940">
    <property type="component" value="Chromosome"/>
</dbReference>
<proteinExistence type="predicted"/>
<reference evidence="4 5" key="1">
    <citation type="journal article" date="2012" name="J. Bacteriol.">
        <title>Draft genome of Streptomyces tsukubaensis NRRL 18488, the producer of the clinically important immunosuppressant tacrolimus (FK506).</title>
        <authorList>
            <person name="Barreiro C."/>
            <person name="Prieto C."/>
            <person name="Sola-Landa A."/>
            <person name="Solera E."/>
            <person name="Martinez-Castro M."/>
            <person name="Perez-Redondo R."/>
            <person name="Garcia-Estrada C."/>
            <person name="Aparicio J.F."/>
            <person name="Fernandez-Martinez L.T."/>
            <person name="Santos-Aberturas J."/>
            <person name="Salehi-Najafabadi Z."/>
            <person name="Rodriguez-Garcia A."/>
            <person name="Tauch A."/>
            <person name="Martin J.F."/>
        </authorList>
    </citation>
    <scope>NUCLEOTIDE SEQUENCE [LARGE SCALE GENOMIC DNA]</scope>
    <source>
        <strain evidence="5">DSM 42081 / NBRC 108919 / NRRL 18488 / 9993</strain>
    </source>
</reference>
<dbReference type="InterPro" id="IPR029063">
    <property type="entry name" value="SAM-dependent_MTases_sf"/>
</dbReference>
<dbReference type="InterPro" id="IPR041698">
    <property type="entry name" value="Methyltransf_25"/>
</dbReference>
<evidence type="ECO:0000256" key="1">
    <source>
        <dbReference type="ARBA" id="ARBA00022603"/>
    </source>
</evidence>
<dbReference type="GO" id="GO:0008168">
    <property type="term" value="F:methyltransferase activity"/>
    <property type="evidence" value="ECO:0007669"/>
    <property type="project" value="UniProtKB-KW"/>
</dbReference>
<dbReference type="Gene3D" id="3.40.50.150">
    <property type="entry name" value="Vaccinia Virus protein VP39"/>
    <property type="match status" value="1"/>
</dbReference>
<sequence>MAEAPSAAWDVYARTAPTRRAVNSRGEKTWFNWTQHADHGPGAEVLGLGAGGKAVDLGCGSGGNAAHLARLGMRAVGVDLSARQLARARERWGETGGVEWVERDALDWLTAGPGGWDAVYSVFGAAWFTDPELLAPTVYAGLRDGGVFAFSHRPPVEGCYGRQAAFIPRGEGEDPAVVTRWDHPPETWCELLQGCGYKDVTATVIPPPEQGPRRAGTLLVRGVRGAGSRAG</sequence>
<dbReference type="CDD" id="cd02440">
    <property type="entry name" value="AdoMet_MTases"/>
    <property type="match status" value="1"/>
</dbReference>
<feature type="domain" description="Methyltransferase" evidence="3">
    <location>
        <begin position="55"/>
        <end position="146"/>
    </location>
</feature>
<dbReference type="PANTHER" id="PTHR43861">
    <property type="entry name" value="TRANS-ACONITATE 2-METHYLTRANSFERASE-RELATED"/>
    <property type="match status" value="1"/>
</dbReference>
<dbReference type="Pfam" id="PF13649">
    <property type="entry name" value="Methyltransf_25"/>
    <property type="match status" value="1"/>
</dbReference>
<dbReference type="AlphaFoldDB" id="A0A7G3UFI1"/>
<gene>
    <name evidence="4" type="ORF">STSU_015105</name>
</gene>
<dbReference type="GO" id="GO:0032259">
    <property type="term" value="P:methylation"/>
    <property type="evidence" value="ECO:0007669"/>
    <property type="project" value="UniProtKB-KW"/>
</dbReference>
<protein>
    <submittedName>
        <fullName evidence="4">Class I SAM-dependent methyltransferase</fullName>
    </submittedName>
</protein>